<keyword evidence="2" id="KW-0812">Transmembrane</keyword>
<evidence type="ECO:0000313" key="4">
    <source>
        <dbReference type="Proteomes" id="UP000018040"/>
    </source>
</evidence>
<accession>V6TVC3</accession>
<dbReference type="EMBL" id="AHHH01000075">
    <property type="protein sequence ID" value="ESU42656.1"/>
    <property type="molecule type" value="Genomic_DNA"/>
</dbReference>
<feature type="non-terminal residue" evidence="3">
    <location>
        <position position="1"/>
    </location>
</feature>
<comment type="caution">
    <text evidence="3">The sequence shown here is derived from an EMBL/GenBank/DDBJ whole genome shotgun (WGS) entry which is preliminary data.</text>
</comment>
<dbReference type="VEuPathDB" id="GiardiaDB:GL50803_0010876"/>
<dbReference type="AlphaFoldDB" id="V6TVC3"/>
<dbReference type="VEuPathDB" id="GiardiaDB:DHA2_10876"/>
<dbReference type="VEuPathDB" id="GiardiaDB:QR46_0169"/>
<reference evidence="4" key="1">
    <citation type="submission" date="2012-02" db="EMBL/GenBank/DDBJ databases">
        <title>Genome sequencing of Giardia lamblia Genotypes A2 and B isolates (DH and GS) and comparative analysis with the genomes of Genotypes A1 and E (WB and Pig).</title>
        <authorList>
            <person name="Adam R."/>
            <person name="Dahlstrom E."/>
            <person name="Martens C."/>
            <person name="Bruno D."/>
            <person name="Barbian K."/>
            <person name="Porcella S.F."/>
            <person name="Nash T."/>
        </authorList>
    </citation>
    <scope>NUCLEOTIDE SEQUENCE</scope>
    <source>
        <strain evidence="4">GS</strain>
    </source>
</reference>
<sequence length="335" mass="37864">VLGRNHQLLTLFLIILKNLTLFVIFSGIKSLKFGIMQNSKMSKLNLASQYQSLCSSIQGHHTPRSGTPWGTVLSTADQSQSDCSFSAAEPREPSLHQRGAPDLSEQSLFTPRSRSMGTSQRVFTPDLQHARTADSNLRPRCMRYTETTTVRSTSCSKEDGSQPIIQTVLVPLPQTTKPQVQVSRANSRTKTIYPTPLPQLPTCSTPFSKKCWTEWRSTPGPGEYPVQSYKAIGTNNHAHNFGDVYVNGVLIERTSDLVHEKLERERRRPNFYSYSTTKKYDSPCYLINPLGERKENGRSQTRDPKLTLRDIRCHEGIRLRDIMRQKAAKDMGVTF</sequence>
<evidence type="ECO:0000313" key="3">
    <source>
        <dbReference type="EMBL" id="ESU42656.1"/>
    </source>
</evidence>
<dbReference type="Proteomes" id="UP000018040">
    <property type="component" value="Unassembled WGS sequence"/>
</dbReference>
<reference evidence="3 4" key="2">
    <citation type="journal article" date="2013" name="Genome Biol. Evol.">
        <title>Genome sequencing of Giardia lamblia genotypes A2 and B isolates (DH and GS) and comparative analysis with the genomes of genotypes A1 and E (WB and Pig).</title>
        <authorList>
            <person name="Adam R.D."/>
            <person name="Dahlstrom E.W."/>
            <person name="Martens C.A."/>
            <person name="Bruno D.P."/>
            <person name="Barbian K.D."/>
            <person name="Ricklefs S.M."/>
            <person name="Hernandez M.M."/>
            <person name="Narla N.P."/>
            <person name="Patel R.B."/>
            <person name="Porcella S.F."/>
            <person name="Nash T.E."/>
        </authorList>
    </citation>
    <scope>NUCLEOTIDE SEQUENCE [LARGE SCALE GENOMIC DNA]</scope>
    <source>
        <strain evidence="3 4">GS</strain>
    </source>
</reference>
<proteinExistence type="predicted"/>
<keyword evidence="2" id="KW-0472">Membrane</keyword>
<feature type="transmembrane region" description="Helical" evidence="2">
    <location>
        <begin position="6"/>
        <end position="28"/>
    </location>
</feature>
<name>V6TVC3_GIAIN</name>
<protein>
    <submittedName>
        <fullName evidence="3">Uncharacterized protein</fullName>
    </submittedName>
</protein>
<feature type="compositionally biased region" description="Polar residues" evidence="1">
    <location>
        <begin position="104"/>
        <end position="118"/>
    </location>
</feature>
<evidence type="ECO:0000256" key="1">
    <source>
        <dbReference type="SAM" id="MobiDB-lite"/>
    </source>
</evidence>
<dbReference type="VEuPathDB" id="GiardiaDB:GL50581_1554"/>
<feature type="region of interest" description="Disordered" evidence="1">
    <location>
        <begin position="82"/>
        <end position="118"/>
    </location>
</feature>
<gene>
    <name evidence="3" type="ORF">GSB_10876</name>
</gene>
<keyword evidence="2" id="KW-1133">Transmembrane helix</keyword>
<organism evidence="3 4">
    <name type="scientific">Giardia intestinalis</name>
    <name type="common">Giardia lamblia</name>
    <dbReference type="NCBI Taxonomy" id="5741"/>
    <lineage>
        <taxon>Eukaryota</taxon>
        <taxon>Metamonada</taxon>
        <taxon>Diplomonadida</taxon>
        <taxon>Hexamitidae</taxon>
        <taxon>Giardiinae</taxon>
        <taxon>Giardia</taxon>
    </lineage>
</organism>
<dbReference type="OrthoDB" id="10249360at2759"/>
<evidence type="ECO:0000256" key="2">
    <source>
        <dbReference type="SAM" id="Phobius"/>
    </source>
</evidence>